<name>A0AAV2FFS3_9ROSI</name>
<evidence type="ECO:0000313" key="3">
    <source>
        <dbReference type="Proteomes" id="UP001497516"/>
    </source>
</evidence>
<sequence length="139" mass="15919">MPVRNNDKKKPRKTQSPVHLAVAEPTSEIYLTHSPAAVVAFLQPFLPPRSSNSFNTNLMTTRAVGRRLVSELHPLDLKSSCQGSWFGGWVHFESRMLLEWRFGRKKQCRQGEWREVERVEGEGEELRQESSGDGRIETV</sequence>
<proteinExistence type="predicted"/>
<evidence type="ECO:0000256" key="1">
    <source>
        <dbReference type="SAM" id="MobiDB-lite"/>
    </source>
</evidence>
<protein>
    <submittedName>
        <fullName evidence="2">Uncharacterized protein</fullName>
    </submittedName>
</protein>
<keyword evidence="3" id="KW-1185">Reference proteome</keyword>
<dbReference type="AlphaFoldDB" id="A0AAV2FFS3"/>
<gene>
    <name evidence="2" type="ORF">LTRI10_LOCUS37438</name>
</gene>
<accession>A0AAV2FFS3</accession>
<feature type="region of interest" description="Disordered" evidence="1">
    <location>
        <begin position="119"/>
        <end position="139"/>
    </location>
</feature>
<evidence type="ECO:0000313" key="2">
    <source>
        <dbReference type="EMBL" id="CAL1397113.1"/>
    </source>
</evidence>
<organism evidence="2 3">
    <name type="scientific">Linum trigynum</name>
    <dbReference type="NCBI Taxonomy" id="586398"/>
    <lineage>
        <taxon>Eukaryota</taxon>
        <taxon>Viridiplantae</taxon>
        <taxon>Streptophyta</taxon>
        <taxon>Embryophyta</taxon>
        <taxon>Tracheophyta</taxon>
        <taxon>Spermatophyta</taxon>
        <taxon>Magnoliopsida</taxon>
        <taxon>eudicotyledons</taxon>
        <taxon>Gunneridae</taxon>
        <taxon>Pentapetalae</taxon>
        <taxon>rosids</taxon>
        <taxon>fabids</taxon>
        <taxon>Malpighiales</taxon>
        <taxon>Linaceae</taxon>
        <taxon>Linum</taxon>
    </lineage>
</organism>
<dbReference type="Proteomes" id="UP001497516">
    <property type="component" value="Chromosome 6"/>
</dbReference>
<reference evidence="2 3" key="1">
    <citation type="submission" date="2024-04" db="EMBL/GenBank/DDBJ databases">
        <authorList>
            <person name="Fracassetti M."/>
        </authorList>
    </citation>
    <scope>NUCLEOTIDE SEQUENCE [LARGE SCALE GENOMIC DNA]</scope>
</reference>
<dbReference type="EMBL" id="OZ034819">
    <property type="protein sequence ID" value="CAL1397113.1"/>
    <property type="molecule type" value="Genomic_DNA"/>
</dbReference>